<comment type="subcellular location">
    <subcellularLocation>
        <location evidence="1">Nucleus</location>
    </subcellularLocation>
</comment>
<dbReference type="FunFam" id="3.80.10.10:FF:000026">
    <property type="entry name" value="U2 small nuclear ribonucleoprotein A"/>
    <property type="match status" value="1"/>
</dbReference>
<evidence type="ECO:0000256" key="5">
    <source>
        <dbReference type="ARBA" id="ARBA00023187"/>
    </source>
</evidence>
<keyword evidence="11" id="KW-1185">Reference proteome</keyword>
<evidence type="ECO:0000256" key="6">
    <source>
        <dbReference type="ARBA" id="ARBA00023242"/>
    </source>
</evidence>
<comment type="similarity">
    <text evidence="7">Belongs to the U2 small nuclear ribonucleoprotein A family.</text>
</comment>
<dbReference type="OrthoDB" id="433501at2759"/>
<keyword evidence="2" id="KW-0433">Leucine-rich repeat</keyword>
<dbReference type="SMART" id="SM00446">
    <property type="entry name" value="LRRcap"/>
    <property type="match status" value="1"/>
</dbReference>
<comment type="caution">
    <text evidence="10">The sequence shown here is derived from an EMBL/GenBank/DDBJ whole genome shotgun (WGS) entry which is preliminary data.</text>
</comment>
<dbReference type="GO" id="GO:0071014">
    <property type="term" value="C:post-mRNA release spliceosomal complex"/>
    <property type="evidence" value="ECO:0007669"/>
    <property type="project" value="EnsemblFungi"/>
</dbReference>
<sequence length="162" mass="18605">MKLTVDVINDAVTRINSLNDRELVLRDLRLPAIENLGGTKDLNDTIDFCNNDLKSLENFPRMLRLKHLLMANNRISHITNGLEEYLPNLKSLILTNNAMTDLAEVDALATLPSLEFLSFLDNPVSKKPDYRLYVIHKLPQVRVLDFKKVSQKEREQAQAMFQ</sequence>
<evidence type="ECO:0000313" key="11">
    <source>
        <dbReference type="Proteomes" id="UP000242146"/>
    </source>
</evidence>
<dbReference type="SUPFAM" id="SSF52058">
    <property type="entry name" value="L domain-like"/>
    <property type="match status" value="1"/>
</dbReference>
<dbReference type="GO" id="GO:0030620">
    <property type="term" value="F:U2 snRNA binding"/>
    <property type="evidence" value="ECO:0007669"/>
    <property type="project" value="InterPro"/>
</dbReference>
<keyword evidence="3" id="KW-0747">Spliceosome</keyword>
<dbReference type="PANTHER" id="PTHR10552:SF6">
    <property type="entry name" value="U2 SMALL NUCLEAR RIBONUCLEOPROTEIN A"/>
    <property type="match status" value="1"/>
</dbReference>
<dbReference type="PANTHER" id="PTHR10552">
    <property type="entry name" value="U2 SMALL NUCLEAR RIBONUCLEOPROTEIN A"/>
    <property type="match status" value="1"/>
</dbReference>
<evidence type="ECO:0000256" key="4">
    <source>
        <dbReference type="ARBA" id="ARBA00022737"/>
    </source>
</evidence>
<evidence type="ECO:0000256" key="2">
    <source>
        <dbReference type="ARBA" id="ARBA00022614"/>
    </source>
</evidence>
<organism evidence="10 11">
    <name type="scientific">Hesseltinella vesiculosa</name>
    <dbReference type="NCBI Taxonomy" id="101127"/>
    <lineage>
        <taxon>Eukaryota</taxon>
        <taxon>Fungi</taxon>
        <taxon>Fungi incertae sedis</taxon>
        <taxon>Mucoromycota</taxon>
        <taxon>Mucoromycotina</taxon>
        <taxon>Mucoromycetes</taxon>
        <taxon>Mucorales</taxon>
        <taxon>Cunninghamellaceae</taxon>
        <taxon>Hesseltinella</taxon>
    </lineage>
</organism>
<keyword evidence="3" id="KW-0507">mRNA processing</keyword>
<gene>
    <name evidence="10" type="ORF">DM01DRAFT_1339882</name>
</gene>
<keyword evidence="5" id="KW-0508">mRNA splicing</keyword>
<keyword evidence="4" id="KW-0677">Repeat</keyword>
<evidence type="ECO:0000256" key="1">
    <source>
        <dbReference type="ARBA" id="ARBA00004123"/>
    </source>
</evidence>
<dbReference type="Gene3D" id="3.80.10.10">
    <property type="entry name" value="Ribonuclease Inhibitor"/>
    <property type="match status" value="1"/>
</dbReference>
<evidence type="ECO:0000259" key="9">
    <source>
        <dbReference type="SMART" id="SM00446"/>
    </source>
</evidence>
<dbReference type="AlphaFoldDB" id="A0A1X2G5I3"/>
<reference evidence="10 11" key="1">
    <citation type="submission" date="2016-07" db="EMBL/GenBank/DDBJ databases">
        <title>Pervasive Adenine N6-methylation of Active Genes in Fungi.</title>
        <authorList>
            <consortium name="DOE Joint Genome Institute"/>
            <person name="Mondo S.J."/>
            <person name="Dannebaum R.O."/>
            <person name="Kuo R.C."/>
            <person name="Labutti K."/>
            <person name="Haridas S."/>
            <person name="Kuo A."/>
            <person name="Salamov A."/>
            <person name="Ahrendt S.R."/>
            <person name="Lipzen A."/>
            <person name="Sullivan W."/>
            <person name="Andreopoulos W.B."/>
            <person name="Clum A."/>
            <person name="Lindquist E."/>
            <person name="Daum C."/>
            <person name="Ramamoorthy G.K."/>
            <person name="Gryganskyi A."/>
            <person name="Culley D."/>
            <person name="Magnuson J.K."/>
            <person name="James T.Y."/>
            <person name="O'Malley M.A."/>
            <person name="Stajich J.E."/>
            <person name="Spatafora J.W."/>
            <person name="Visel A."/>
            <person name="Grigoriev I.V."/>
        </authorList>
    </citation>
    <scope>NUCLEOTIDE SEQUENCE [LARGE SCALE GENOMIC DNA]</scope>
    <source>
        <strain evidence="10 11">NRRL 3301</strain>
    </source>
</reference>
<dbReference type="GO" id="GO:0000398">
    <property type="term" value="P:mRNA splicing, via spliceosome"/>
    <property type="evidence" value="ECO:0007669"/>
    <property type="project" value="InterPro"/>
</dbReference>
<dbReference type="InterPro" id="IPR003603">
    <property type="entry name" value="U2A'_phosphoprotein32A_C"/>
</dbReference>
<accession>A0A1X2G5I3</accession>
<dbReference type="GO" id="GO:0005686">
    <property type="term" value="C:U2 snRNP"/>
    <property type="evidence" value="ECO:0007669"/>
    <property type="project" value="EnsemblFungi"/>
</dbReference>
<evidence type="ECO:0000256" key="3">
    <source>
        <dbReference type="ARBA" id="ARBA00022728"/>
    </source>
</evidence>
<dbReference type="EMBL" id="MCGT01000041">
    <property type="protein sequence ID" value="ORX45651.1"/>
    <property type="molecule type" value="Genomic_DNA"/>
</dbReference>
<dbReference type="Pfam" id="PF14580">
    <property type="entry name" value="LRR_9"/>
    <property type="match status" value="1"/>
</dbReference>
<keyword evidence="6" id="KW-0539">Nucleus</keyword>
<dbReference type="Proteomes" id="UP000242146">
    <property type="component" value="Unassembled WGS sequence"/>
</dbReference>
<dbReference type="STRING" id="101127.A0A1X2G5I3"/>
<dbReference type="PROSITE" id="PS51450">
    <property type="entry name" value="LRR"/>
    <property type="match status" value="1"/>
</dbReference>
<feature type="domain" description="U2A'/phosphoprotein 32 family A C-terminal" evidence="9">
    <location>
        <begin position="127"/>
        <end position="145"/>
    </location>
</feature>
<name>A0A1X2G5I3_9FUNG</name>
<evidence type="ECO:0000256" key="7">
    <source>
        <dbReference type="ARBA" id="ARBA00024196"/>
    </source>
</evidence>
<proteinExistence type="inferred from homology"/>
<dbReference type="InterPro" id="IPR044640">
    <property type="entry name" value="RU2A"/>
</dbReference>
<dbReference type="InterPro" id="IPR001611">
    <property type="entry name" value="Leu-rich_rpt"/>
</dbReference>
<protein>
    <recommendedName>
        <fullName evidence="8">U2 small nuclear ribonucleoprotein A'</fullName>
    </recommendedName>
</protein>
<evidence type="ECO:0000313" key="10">
    <source>
        <dbReference type="EMBL" id="ORX45651.1"/>
    </source>
</evidence>
<dbReference type="InterPro" id="IPR032675">
    <property type="entry name" value="LRR_dom_sf"/>
</dbReference>
<evidence type="ECO:0000256" key="8">
    <source>
        <dbReference type="ARBA" id="ARBA00024238"/>
    </source>
</evidence>